<evidence type="ECO:0000256" key="7">
    <source>
        <dbReference type="SAM" id="MobiDB-lite"/>
    </source>
</evidence>
<dbReference type="SMART" id="SM00066">
    <property type="entry name" value="GAL4"/>
    <property type="match status" value="1"/>
</dbReference>
<keyword evidence="4" id="KW-0238">DNA-binding</keyword>
<evidence type="ECO:0000256" key="3">
    <source>
        <dbReference type="ARBA" id="ARBA00023015"/>
    </source>
</evidence>
<dbReference type="SUPFAM" id="SSF57701">
    <property type="entry name" value="Zn2/Cys6 DNA-binding domain"/>
    <property type="match status" value="1"/>
</dbReference>
<evidence type="ECO:0000256" key="6">
    <source>
        <dbReference type="ARBA" id="ARBA00023242"/>
    </source>
</evidence>
<organism evidence="9 10">
    <name type="scientific">Knufia fluminis</name>
    <dbReference type="NCBI Taxonomy" id="191047"/>
    <lineage>
        <taxon>Eukaryota</taxon>
        <taxon>Fungi</taxon>
        <taxon>Dikarya</taxon>
        <taxon>Ascomycota</taxon>
        <taxon>Pezizomycotina</taxon>
        <taxon>Eurotiomycetes</taxon>
        <taxon>Chaetothyriomycetidae</taxon>
        <taxon>Chaetothyriales</taxon>
        <taxon>Trichomeriaceae</taxon>
        <taxon>Knufia</taxon>
    </lineage>
</organism>
<keyword evidence="6" id="KW-0539">Nucleus</keyword>
<comment type="caution">
    <text evidence="9">The sequence shown here is derived from an EMBL/GenBank/DDBJ whole genome shotgun (WGS) entry which is preliminary data.</text>
</comment>
<dbReference type="InterPro" id="IPR052360">
    <property type="entry name" value="Transcr_Regulatory_Proteins"/>
</dbReference>
<keyword evidence="10" id="KW-1185">Reference proteome</keyword>
<dbReference type="PANTHER" id="PTHR36206">
    <property type="entry name" value="ASPERCRYPTIN BIOSYNTHESIS CLUSTER-SPECIFIC TRANSCRIPTION REGULATOR ATNN-RELATED"/>
    <property type="match status" value="1"/>
</dbReference>
<dbReference type="PROSITE" id="PS00463">
    <property type="entry name" value="ZN2_CY6_FUNGAL_1"/>
    <property type="match status" value="1"/>
</dbReference>
<protein>
    <recommendedName>
        <fullName evidence="8">Zn(2)-C6 fungal-type domain-containing protein</fullName>
    </recommendedName>
</protein>
<keyword evidence="3" id="KW-0805">Transcription regulation</keyword>
<keyword evidence="5" id="KW-0804">Transcription</keyword>
<dbReference type="Gene3D" id="4.10.240.10">
    <property type="entry name" value="Zn(2)-C6 fungal-type DNA-binding domain"/>
    <property type="match status" value="1"/>
</dbReference>
<gene>
    <name evidence="9" type="ORF">OHC33_010751</name>
</gene>
<feature type="region of interest" description="Disordered" evidence="7">
    <location>
        <begin position="26"/>
        <end position="67"/>
    </location>
</feature>
<dbReference type="EMBL" id="JAKLMC020000051">
    <property type="protein sequence ID" value="KAK5948203.1"/>
    <property type="molecule type" value="Genomic_DNA"/>
</dbReference>
<evidence type="ECO:0000256" key="1">
    <source>
        <dbReference type="ARBA" id="ARBA00022723"/>
    </source>
</evidence>
<feature type="domain" description="Zn(2)-C6 fungal-type" evidence="8">
    <location>
        <begin position="78"/>
        <end position="106"/>
    </location>
</feature>
<dbReference type="GO" id="GO:0003677">
    <property type="term" value="F:DNA binding"/>
    <property type="evidence" value="ECO:0007669"/>
    <property type="project" value="UniProtKB-KW"/>
</dbReference>
<evidence type="ECO:0000256" key="5">
    <source>
        <dbReference type="ARBA" id="ARBA00023163"/>
    </source>
</evidence>
<dbReference type="InterPro" id="IPR001138">
    <property type="entry name" value="Zn2Cys6_DnaBD"/>
</dbReference>
<dbReference type="InterPro" id="IPR036864">
    <property type="entry name" value="Zn2-C6_fun-type_DNA-bd_sf"/>
</dbReference>
<feature type="compositionally biased region" description="Low complexity" evidence="7">
    <location>
        <begin position="35"/>
        <end position="44"/>
    </location>
</feature>
<name>A0AAN8ECM8_9EURO</name>
<dbReference type="CDD" id="cd00067">
    <property type="entry name" value="GAL4"/>
    <property type="match status" value="1"/>
</dbReference>
<evidence type="ECO:0000313" key="9">
    <source>
        <dbReference type="EMBL" id="KAK5948203.1"/>
    </source>
</evidence>
<sequence length="579" mass="65040">MFDKKCNVEALRQNFAGQTLEVQEKFDHRRGSGVSASSQTSEPTSSRRHDRATRASRTSQTEGSERKMKRIYPKVWTGCDTCKHRKIKCDEAKPECRNCTKSGRECLGYHPPQAIIFEPLAGISRSDSDMAHETRATEHFKNETAVRLASYRSLRLDLGFWQRVIPRLAVDSLPIRYAMLALSATQEEYESKASDLLPTEWSKSLHQHTRAVRELWSAIAEASISNEATLICCLLLTLYDVWHFGLPLSFTHIFGGFQHVFGGLKVCEFIKKTSAARSPLPETTDIDGVMMILAFQYLADCALVLLDDTDDEQTMMLQEFAPTLNPIGPQHFAEIDEAVALMDRVLRQIAKLEAGCTDTSIDMMQEHLSSVFSALRASLGAAMAGNDAMATTEFRGLLVHHRAALILLNTVNAEYEIAFNEHLADFEFIVDEVGDLLSNGSAMCPRKIQIGMIPPLFLAATKCRDNLIRKRALTALHQVPHYEHLWTSCTAHQIAQQVVWLEESGANTRVQLQAITFDSTQRQVELRYSIQSIGRTRPESSAFRWEMGGDTENNDTPAPFSMPRMMFKMCGYSAPVLAY</sequence>
<dbReference type="PROSITE" id="PS50048">
    <property type="entry name" value="ZN2_CY6_FUNGAL_2"/>
    <property type="match status" value="1"/>
</dbReference>
<keyword evidence="1" id="KW-0479">Metal-binding</keyword>
<evidence type="ECO:0000313" key="10">
    <source>
        <dbReference type="Proteomes" id="UP001316803"/>
    </source>
</evidence>
<dbReference type="Proteomes" id="UP001316803">
    <property type="component" value="Unassembled WGS sequence"/>
</dbReference>
<evidence type="ECO:0000256" key="2">
    <source>
        <dbReference type="ARBA" id="ARBA00022833"/>
    </source>
</evidence>
<proteinExistence type="predicted"/>
<reference evidence="9 10" key="1">
    <citation type="submission" date="2022-12" db="EMBL/GenBank/DDBJ databases">
        <title>Genomic features and morphological characterization of a novel Knufia sp. strain isolated from spacecraft assembly facility.</title>
        <authorList>
            <person name="Teixeira M."/>
            <person name="Chander A.M."/>
            <person name="Stajich J.E."/>
            <person name="Venkateswaran K."/>
        </authorList>
    </citation>
    <scope>NUCLEOTIDE SEQUENCE [LARGE SCALE GENOMIC DNA]</scope>
    <source>
        <strain evidence="9 10">FJI-L2-BK-P2</strain>
    </source>
</reference>
<evidence type="ECO:0000259" key="8">
    <source>
        <dbReference type="PROSITE" id="PS50048"/>
    </source>
</evidence>
<keyword evidence="2" id="KW-0862">Zinc</keyword>
<dbReference type="GO" id="GO:0008270">
    <property type="term" value="F:zinc ion binding"/>
    <property type="evidence" value="ECO:0007669"/>
    <property type="project" value="InterPro"/>
</dbReference>
<dbReference type="Pfam" id="PF00172">
    <property type="entry name" value="Zn_clus"/>
    <property type="match status" value="1"/>
</dbReference>
<dbReference type="PANTHER" id="PTHR36206:SF12">
    <property type="entry name" value="ASPERCRYPTIN BIOSYNTHESIS CLUSTER-SPECIFIC TRANSCRIPTION REGULATOR ATNN-RELATED"/>
    <property type="match status" value="1"/>
</dbReference>
<dbReference type="InterPro" id="IPR021858">
    <property type="entry name" value="Fun_TF"/>
</dbReference>
<dbReference type="AlphaFoldDB" id="A0AAN8ECM8"/>
<evidence type="ECO:0000256" key="4">
    <source>
        <dbReference type="ARBA" id="ARBA00023125"/>
    </source>
</evidence>
<dbReference type="Pfam" id="PF11951">
    <property type="entry name" value="Fungal_trans_2"/>
    <property type="match status" value="1"/>
</dbReference>
<accession>A0AAN8ECM8</accession>
<dbReference type="GO" id="GO:0000981">
    <property type="term" value="F:DNA-binding transcription factor activity, RNA polymerase II-specific"/>
    <property type="evidence" value="ECO:0007669"/>
    <property type="project" value="InterPro"/>
</dbReference>